<evidence type="ECO:0000313" key="3">
    <source>
        <dbReference type="Proteomes" id="UP001319870"/>
    </source>
</evidence>
<feature type="region of interest" description="Disordered" evidence="1">
    <location>
        <begin position="231"/>
        <end position="263"/>
    </location>
</feature>
<organism evidence="2 3">
    <name type="scientific">Isoptericola luteus</name>
    <dbReference type="NCBI Taxonomy" id="2879484"/>
    <lineage>
        <taxon>Bacteria</taxon>
        <taxon>Bacillati</taxon>
        <taxon>Actinomycetota</taxon>
        <taxon>Actinomycetes</taxon>
        <taxon>Micrococcales</taxon>
        <taxon>Promicromonosporaceae</taxon>
        <taxon>Isoptericola</taxon>
    </lineage>
</organism>
<name>A0ABS7ZKX4_9MICO</name>
<dbReference type="Proteomes" id="UP001319870">
    <property type="component" value="Unassembled WGS sequence"/>
</dbReference>
<accession>A0ABS7ZKX4</accession>
<feature type="region of interest" description="Disordered" evidence="1">
    <location>
        <begin position="144"/>
        <end position="193"/>
    </location>
</feature>
<keyword evidence="3" id="KW-1185">Reference proteome</keyword>
<proteinExistence type="predicted"/>
<dbReference type="RefSeq" id="WP_225566743.1">
    <property type="nucleotide sequence ID" value="NZ_JAIXCQ010000015.1"/>
</dbReference>
<feature type="compositionally biased region" description="Low complexity" evidence="1">
    <location>
        <begin position="240"/>
        <end position="250"/>
    </location>
</feature>
<comment type="caution">
    <text evidence="2">The sequence shown here is derived from an EMBL/GenBank/DDBJ whole genome shotgun (WGS) entry which is preliminary data.</text>
</comment>
<reference evidence="2 3" key="1">
    <citation type="submission" date="2021-09" db="EMBL/GenBank/DDBJ databases">
        <title>Isoptericola luteus sp. nov., a novel bacterium isolated from Harbin, the capital city of Heilongjiang province.</title>
        <authorList>
            <person name="Li J."/>
        </authorList>
    </citation>
    <scope>NUCLEOTIDE SEQUENCE [LARGE SCALE GENOMIC DNA]</scope>
    <source>
        <strain evidence="2 3">NEAU-Y5</strain>
    </source>
</reference>
<dbReference type="EMBL" id="JAIXCQ010000015">
    <property type="protein sequence ID" value="MCA5895011.1"/>
    <property type="molecule type" value="Genomic_DNA"/>
</dbReference>
<feature type="compositionally biased region" description="Basic and acidic residues" evidence="1">
    <location>
        <begin position="168"/>
        <end position="184"/>
    </location>
</feature>
<sequence length="413" mass="41684">MLIAVAQALAALHSQGVVHGGVAAGDVVLGADGIALLRPRAVEAPAGAADTAEAADGGSGFDVGAAHDVHELAALVADLLGDRSDDGAVRLRAVLAPALAPDPLVRPEAGTFAAQADAALDLEPVRLPERSQLAVAALGTRRTAADTAGPVPGPGAAPATRRRAVRTPGREVRRAVPGRSEVRRSALHRSGRRGRVRGHPVAWGVARAGGVVGAVVLVTALGVAVLDAARSGEAGHRPPSANGASASSAATDVAPAVDTNRDDPGSAAVALTQRRVALLSGKGGAIEDVDLDGSPAHAADSRLLAQLEDSGTRVEDLEVVVHRARVERSADADADADAEVGDVNVDVDVDDGAGHGAVRVTVEYEIGAHVQRGAGDEPVAVPASGPREATLDLVWTDDGWRVRSVEQGTSTRP</sequence>
<protein>
    <recommendedName>
        <fullName evidence="4">Protein kinase domain-containing protein</fullName>
    </recommendedName>
</protein>
<evidence type="ECO:0008006" key="4">
    <source>
        <dbReference type="Google" id="ProtNLM"/>
    </source>
</evidence>
<feature type="compositionally biased region" description="Low complexity" evidence="1">
    <location>
        <begin position="145"/>
        <end position="159"/>
    </location>
</feature>
<evidence type="ECO:0000256" key="1">
    <source>
        <dbReference type="SAM" id="MobiDB-lite"/>
    </source>
</evidence>
<gene>
    <name evidence="2" type="ORF">LEP48_16905</name>
</gene>
<evidence type="ECO:0000313" key="2">
    <source>
        <dbReference type="EMBL" id="MCA5895011.1"/>
    </source>
</evidence>